<evidence type="ECO:0000313" key="7">
    <source>
        <dbReference type="EMBL" id="KAH0891376.1"/>
    </source>
</evidence>
<evidence type="ECO:0000256" key="1">
    <source>
        <dbReference type="ARBA" id="ARBA00009362"/>
    </source>
</evidence>
<organism evidence="7 8">
    <name type="scientific">Brassica napus</name>
    <name type="common">Rape</name>
    <dbReference type="NCBI Taxonomy" id="3708"/>
    <lineage>
        <taxon>Eukaryota</taxon>
        <taxon>Viridiplantae</taxon>
        <taxon>Streptophyta</taxon>
        <taxon>Embryophyta</taxon>
        <taxon>Tracheophyta</taxon>
        <taxon>Spermatophyta</taxon>
        <taxon>Magnoliopsida</taxon>
        <taxon>eudicotyledons</taxon>
        <taxon>Gunneridae</taxon>
        <taxon>Pentapetalae</taxon>
        <taxon>rosids</taxon>
        <taxon>malvids</taxon>
        <taxon>Brassicales</taxon>
        <taxon>Brassicaceae</taxon>
        <taxon>Brassiceae</taxon>
        <taxon>Brassica</taxon>
    </lineage>
</organism>
<keyword evidence="3" id="KW-0687">Ribonucleoprotein</keyword>
<dbReference type="Proteomes" id="UP000824890">
    <property type="component" value="Unassembled WGS sequence"/>
</dbReference>
<protein>
    <recommendedName>
        <fullName evidence="6">Large ribosomal subunit protein eL20 domain-containing protein</fullName>
    </recommendedName>
</protein>
<feature type="transmembrane region" description="Helical" evidence="5">
    <location>
        <begin position="60"/>
        <end position="83"/>
    </location>
</feature>
<dbReference type="SUPFAM" id="SSF160374">
    <property type="entry name" value="RplX-like"/>
    <property type="match status" value="1"/>
</dbReference>
<evidence type="ECO:0000259" key="6">
    <source>
        <dbReference type="Pfam" id="PF01775"/>
    </source>
</evidence>
<dbReference type="Pfam" id="PF01775">
    <property type="entry name" value="Ribosomal_L18A"/>
    <property type="match status" value="1"/>
</dbReference>
<feature type="transmembrane region" description="Helical" evidence="5">
    <location>
        <begin position="95"/>
        <end position="121"/>
    </location>
</feature>
<feature type="compositionally biased region" description="Basic and acidic residues" evidence="4">
    <location>
        <begin position="1"/>
        <end position="10"/>
    </location>
</feature>
<keyword evidence="2" id="KW-0689">Ribosomal protein</keyword>
<dbReference type="InterPro" id="IPR028877">
    <property type="entry name" value="Ribosomal_eL20"/>
</dbReference>
<proteinExistence type="inferred from homology"/>
<evidence type="ECO:0000256" key="3">
    <source>
        <dbReference type="ARBA" id="ARBA00023274"/>
    </source>
</evidence>
<feature type="domain" description="Large ribosomal subunit protein eL20" evidence="6">
    <location>
        <begin position="196"/>
        <end position="317"/>
    </location>
</feature>
<keyword evidence="5" id="KW-1133">Transmembrane helix</keyword>
<evidence type="ECO:0000256" key="4">
    <source>
        <dbReference type="SAM" id="MobiDB-lite"/>
    </source>
</evidence>
<keyword evidence="5" id="KW-0812">Transmembrane</keyword>
<reference evidence="7 8" key="1">
    <citation type="submission" date="2021-05" db="EMBL/GenBank/DDBJ databases">
        <title>Genome Assembly of Synthetic Allotetraploid Brassica napus Reveals Homoeologous Exchanges between Subgenomes.</title>
        <authorList>
            <person name="Davis J.T."/>
        </authorList>
    </citation>
    <scope>NUCLEOTIDE SEQUENCE [LARGE SCALE GENOMIC DNA]</scope>
    <source>
        <strain evidence="8">cv. Da-Ae</strain>
        <tissue evidence="7">Seedling</tissue>
    </source>
</reference>
<evidence type="ECO:0000256" key="2">
    <source>
        <dbReference type="ARBA" id="ARBA00022980"/>
    </source>
</evidence>
<dbReference type="InterPro" id="IPR021138">
    <property type="entry name" value="Ribosomal_eL20_eukaryotes"/>
</dbReference>
<dbReference type="Gene3D" id="3.10.20.10">
    <property type="match status" value="2"/>
</dbReference>
<comment type="similarity">
    <text evidence="1">Belongs to the eukaryotic ribosomal protein eL20 family.</text>
</comment>
<gene>
    <name evidence="7" type="ORF">HID58_053805</name>
</gene>
<name>A0ABQ8AFS2_BRANA</name>
<sequence>MTSGEDDKNRSVQPPPFQGAPNYPQQPPAGYPQPAQPYVSGYAVNGLTEEQRLPCCGIGIGWLLFILGFFFGAIPWYIGFFLLLCSRNPREKPGYIACTIGAVIATGFVVFGAIRGSGVWYHPICFSMNMRKLNLFKSATPTFDIITNPHRNGLGLVLWRALSLIVSHHRHQSAFSLLSVSLELDLSLEMVAFRFHQYQVVGRALPTEKDVQPKIYRMKLWATNEVRAKSKFWYFLRKLKKVKKSNGQMLAINEIFEKSPTKIKNYGIWLRYQSRTGYHNMYKEFRDTTLNGAVEQMYTEMASRHRVRFPCIQIIKTATVPAGLCKRESTKQFHNSKIKFPLVFRKVRPPTRKLKTTYKASKPNLFM</sequence>
<dbReference type="InterPro" id="IPR023573">
    <property type="entry name" value="Ribosomal_eL20_dom"/>
</dbReference>
<dbReference type="HAMAP" id="MF_00273">
    <property type="entry name" value="Ribosomal_eL20"/>
    <property type="match status" value="1"/>
</dbReference>
<evidence type="ECO:0000256" key="5">
    <source>
        <dbReference type="SAM" id="Phobius"/>
    </source>
</evidence>
<keyword evidence="8" id="KW-1185">Reference proteome</keyword>
<dbReference type="PANTHER" id="PTHR10052">
    <property type="entry name" value="60S RIBOSOMAL PROTEIN L18A"/>
    <property type="match status" value="1"/>
</dbReference>
<comment type="caution">
    <text evidence="7">The sequence shown here is derived from an EMBL/GenBank/DDBJ whole genome shotgun (WGS) entry which is preliminary data.</text>
</comment>
<feature type="compositionally biased region" description="Pro residues" evidence="4">
    <location>
        <begin position="13"/>
        <end position="26"/>
    </location>
</feature>
<accession>A0ABQ8AFS2</accession>
<feature type="region of interest" description="Disordered" evidence="4">
    <location>
        <begin position="1"/>
        <end position="26"/>
    </location>
</feature>
<keyword evidence="5" id="KW-0472">Membrane</keyword>
<dbReference type="EMBL" id="JAGKQM010000013">
    <property type="protein sequence ID" value="KAH0891376.1"/>
    <property type="molecule type" value="Genomic_DNA"/>
</dbReference>
<evidence type="ECO:0000313" key="8">
    <source>
        <dbReference type="Proteomes" id="UP000824890"/>
    </source>
</evidence>